<proteinExistence type="inferred from homology"/>
<dbReference type="Gene3D" id="3.40.50.720">
    <property type="entry name" value="NAD(P)-binding Rossmann-like Domain"/>
    <property type="match status" value="2"/>
</dbReference>
<dbReference type="Pfam" id="PF00389">
    <property type="entry name" value="2-Hacid_dh"/>
    <property type="match status" value="1"/>
</dbReference>
<keyword evidence="2 4" id="KW-0560">Oxidoreductase</keyword>
<feature type="domain" description="S-adenosyl-L-homocysteine hydrolase NAD binding" evidence="5">
    <location>
        <begin position="127"/>
        <end position="294"/>
    </location>
</feature>
<dbReference type="InterPro" id="IPR058205">
    <property type="entry name" value="D-LDH-like"/>
</dbReference>
<dbReference type="GO" id="GO:0051287">
    <property type="term" value="F:NAD binding"/>
    <property type="evidence" value="ECO:0007669"/>
    <property type="project" value="InterPro"/>
</dbReference>
<protein>
    <submittedName>
        <fullName evidence="6">D-lactate dehydrogenase</fullName>
        <ecNumber evidence="6">1.1.1.28</ecNumber>
    </submittedName>
</protein>
<evidence type="ECO:0000256" key="1">
    <source>
        <dbReference type="ARBA" id="ARBA00005854"/>
    </source>
</evidence>
<dbReference type="EC" id="1.1.1.28" evidence="6"/>
<keyword evidence="7" id="KW-1185">Reference proteome</keyword>
<evidence type="ECO:0000313" key="6">
    <source>
        <dbReference type="EMBL" id="QDU70692.1"/>
    </source>
</evidence>
<reference evidence="6 7" key="1">
    <citation type="submission" date="2019-02" db="EMBL/GenBank/DDBJ databases">
        <title>Deep-cultivation of Planctomycetes and their phenomic and genomic characterization uncovers novel biology.</title>
        <authorList>
            <person name="Wiegand S."/>
            <person name="Jogler M."/>
            <person name="Boedeker C."/>
            <person name="Pinto D."/>
            <person name="Vollmers J."/>
            <person name="Rivas-Marin E."/>
            <person name="Kohn T."/>
            <person name="Peeters S.H."/>
            <person name="Heuer A."/>
            <person name="Rast P."/>
            <person name="Oberbeckmann S."/>
            <person name="Bunk B."/>
            <person name="Jeske O."/>
            <person name="Meyerdierks A."/>
            <person name="Storesund J.E."/>
            <person name="Kallscheuer N."/>
            <person name="Luecker S."/>
            <person name="Lage O.M."/>
            <person name="Pohl T."/>
            <person name="Merkel B.J."/>
            <person name="Hornburger P."/>
            <person name="Mueller R.-W."/>
            <person name="Bruemmer F."/>
            <person name="Labrenz M."/>
            <person name="Spormann A.M."/>
            <person name="Op den Camp H."/>
            <person name="Overmann J."/>
            <person name="Amann R."/>
            <person name="Jetten M.S.M."/>
            <person name="Mascher T."/>
            <person name="Medema M.H."/>
            <person name="Devos D.P."/>
            <person name="Kaster A.-K."/>
            <person name="Ovreas L."/>
            <person name="Rohde M."/>
            <person name="Galperin M.Y."/>
            <person name="Jogler C."/>
        </authorList>
    </citation>
    <scope>NUCLEOTIDE SEQUENCE [LARGE SCALE GENOMIC DNA]</scope>
    <source>
        <strain evidence="6 7">Pan265</strain>
    </source>
</reference>
<evidence type="ECO:0000256" key="4">
    <source>
        <dbReference type="RuleBase" id="RU003719"/>
    </source>
</evidence>
<gene>
    <name evidence="6" type="primary">ldhA</name>
    <name evidence="6" type="ORF">Pan265_05220</name>
</gene>
<dbReference type="SMART" id="SM00997">
    <property type="entry name" value="AdoHcyase_NAD"/>
    <property type="match status" value="1"/>
</dbReference>
<dbReference type="GO" id="GO:0008720">
    <property type="term" value="F:D-lactate dehydrogenase (NAD+) activity"/>
    <property type="evidence" value="ECO:0007669"/>
    <property type="project" value="UniProtKB-EC"/>
</dbReference>
<evidence type="ECO:0000256" key="3">
    <source>
        <dbReference type="ARBA" id="ARBA00023027"/>
    </source>
</evidence>
<dbReference type="PROSITE" id="PS00670">
    <property type="entry name" value="D_2_HYDROXYACID_DH_2"/>
    <property type="match status" value="1"/>
</dbReference>
<dbReference type="Pfam" id="PF02826">
    <property type="entry name" value="2-Hacid_dh_C"/>
    <property type="match status" value="1"/>
</dbReference>
<dbReference type="AlphaFoldDB" id="A0A518BUN1"/>
<dbReference type="InterPro" id="IPR015878">
    <property type="entry name" value="Ado_hCys_hydrolase_NAD-bd"/>
</dbReference>
<dbReference type="OrthoDB" id="277029at2"/>
<evidence type="ECO:0000256" key="2">
    <source>
        <dbReference type="ARBA" id="ARBA00023002"/>
    </source>
</evidence>
<evidence type="ECO:0000313" key="7">
    <source>
        <dbReference type="Proteomes" id="UP000320386"/>
    </source>
</evidence>
<dbReference type="InterPro" id="IPR029753">
    <property type="entry name" value="D-isomer_DH_CS"/>
</dbReference>
<sequence>MKVAVYSARKYDTDALTRANEAEGNPHALVFHDIQLTPNTVRVAEGSEAVCVFVNDDVGRETLRLMSDMGIRAVATRSAGRNHIDAEAADELGIEVRSVPAYSPHGVAEYAVALMLTLNRKIHRAFNRVREGNFALDGLLGFDMHGKTVGVVGTGLIGACVCRILLGMGCRVLAYDVRAQQSLERAGVVYMPLEEMLPQCDILTLHCPLLDATRNLIDAEAIERMPDHAMLINTSRGGLMDTGAAYAALRAGRLGSLGIDVYEEESELFFEDRSDTGLTDELLARLVALPQALVTGHQAFFTSEALEKIAEITIRNLSDMAGR</sequence>
<dbReference type="InterPro" id="IPR006139">
    <property type="entry name" value="D-isomer_2_OHA_DH_cat_dom"/>
</dbReference>
<evidence type="ECO:0000259" key="5">
    <source>
        <dbReference type="SMART" id="SM00997"/>
    </source>
</evidence>
<dbReference type="SUPFAM" id="SSF51735">
    <property type="entry name" value="NAD(P)-binding Rossmann-fold domains"/>
    <property type="match status" value="1"/>
</dbReference>
<dbReference type="InterPro" id="IPR006140">
    <property type="entry name" value="D-isomer_DH_NAD-bd"/>
</dbReference>
<dbReference type="PANTHER" id="PTHR43026">
    <property type="entry name" value="2-HYDROXYACID DEHYDROGENASE HOMOLOG 1-RELATED"/>
    <property type="match status" value="1"/>
</dbReference>
<organism evidence="6 7">
    <name type="scientific">Mucisphaera calidilacus</name>
    <dbReference type="NCBI Taxonomy" id="2527982"/>
    <lineage>
        <taxon>Bacteria</taxon>
        <taxon>Pseudomonadati</taxon>
        <taxon>Planctomycetota</taxon>
        <taxon>Phycisphaerae</taxon>
        <taxon>Phycisphaerales</taxon>
        <taxon>Phycisphaeraceae</taxon>
        <taxon>Mucisphaera</taxon>
    </lineage>
</organism>
<dbReference type="SUPFAM" id="SSF52283">
    <property type="entry name" value="Formate/glycerate dehydrogenase catalytic domain-like"/>
    <property type="match status" value="1"/>
</dbReference>
<dbReference type="InterPro" id="IPR036291">
    <property type="entry name" value="NAD(P)-bd_dom_sf"/>
</dbReference>
<dbReference type="PANTHER" id="PTHR43026:SF1">
    <property type="entry name" value="2-HYDROXYACID DEHYDROGENASE HOMOLOG 1-RELATED"/>
    <property type="match status" value="1"/>
</dbReference>
<dbReference type="EMBL" id="CP036280">
    <property type="protein sequence ID" value="QDU70692.1"/>
    <property type="molecule type" value="Genomic_DNA"/>
</dbReference>
<accession>A0A518BUN1</accession>
<name>A0A518BUN1_9BACT</name>
<dbReference type="KEGG" id="mcad:Pan265_05220"/>
<dbReference type="Proteomes" id="UP000320386">
    <property type="component" value="Chromosome"/>
</dbReference>
<comment type="similarity">
    <text evidence="1 4">Belongs to the D-isomer specific 2-hydroxyacid dehydrogenase family.</text>
</comment>
<keyword evidence="3" id="KW-0520">NAD</keyword>
<dbReference type="RefSeq" id="WP_145444845.1">
    <property type="nucleotide sequence ID" value="NZ_CP036280.1"/>
</dbReference>
<dbReference type="CDD" id="cd12183">
    <property type="entry name" value="LDH_like_2"/>
    <property type="match status" value="1"/>
</dbReference>